<dbReference type="GO" id="GO:0016020">
    <property type="term" value="C:membrane"/>
    <property type="evidence" value="ECO:0007669"/>
    <property type="project" value="TreeGrafter"/>
</dbReference>
<feature type="transmembrane region" description="Helical" evidence="2">
    <location>
        <begin position="20"/>
        <end position="38"/>
    </location>
</feature>
<keyword evidence="2" id="KW-0812">Transmembrane</keyword>
<dbReference type="Proteomes" id="UP000076881">
    <property type="component" value="Unassembled WGS sequence"/>
</dbReference>
<dbReference type="PANTHER" id="PTHR32251">
    <property type="entry name" value="3-OXO-5-ALPHA-STEROID 4-DEHYDROGENASE"/>
    <property type="match status" value="1"/>
</dbReference>
<proteinExistence type="predicted"/>
<protein>
    <submittedName>
        <fullName evidence="3">Uncharacterized protein</fullName>
    </submittedName>
</protein>
<sequence length="467" mass="50804">MSTATTMQRVVLALTNFKSPILRTIVPCGIAAVALQAFAAAPSVAARSELFFDVSGSLTYLAVGALSLYLPALRARALAAAQGVAQSALPKLPSITQLAASAWSKGEAAGTAAGGRNWRQLVLVGLTMVWATRLGSYLFSRVMSDGHDSRFDKIRDKPVRFASVFMIQAIWVTIPMLPVLALGALPAATLATALPSVLATDVLGLSIWGMGFFFEAVADYQKSQWVKQKKRKEHDEDFLTRGLFSVSRFPHYFGEISMWTGIAITAAGVLARKPVQLGLGWTGPMGILATTALCGLSPLFSWFVVTRVSGIPLSQKKYDERYGKRKDYQKWRSETPQLIPKLCLSVFANIRPTTSSSDAPLCVATSVHYIYNAGTLPTKLEQSESTWYSWKPPAASPWCCVGLSNSNTNDNHGNNDKHNDNYGSQSNNNNHHSDSKDNCSNNNDNHSKSSDIHSSSKNNHNNNSGYY</sequence>
<feature type="transmembrane region" description="Helical" evidence="2">
    <location>
        <begin position="252"/>
        <end position="271"/>
    </location>
</feature>
<evidence type="ECO:0000313" key="3">
    <source>
        <dbReference type="EMBL" id="OAA70924.1"/>
    </source>
</evidence>
<keyword evidence="2" id="KW-1133">Transmembrane helix</keyword>
<feature type="compositionally biased region" description="Low complexity" evidence="1">
    <location>
        <begin position="421"/>
        <end position="430"/>
    </location>
</feature>
<dbReference type="EMBL" id="AZHF01000009">
    <property type="protein sequence ID" value="OAA70924.1"/>
    <property type="molecule type" value="Genomic_DNA"/>
</dbReference>
<dbReference type="InterPro" id="IPR010721">
    <property type="entry name" value="UstE-like"/>
</dbReference>
<feature type="transmembrane region" description="Helical" evidence="2">
    <location>
        <begin position="161"/>
        <end position="185"/>
    </location>
</feature>
<organism evidence="3 4">
    <name type="scientific">Akanthomyces lecanii RCEF 1005</name>
    <dbReference type="NCBI Taxonomy" id="1081108"/>
    <lineage>
        <taxon>Eukaryota</taxon>
        <taxon>Fungi</taxon>
        <taxon>Dikarya</taxon>
        <taxon>Ascomycota</taxon>
        <taxon>Pezizomycotina</taxon>
        <taxon>Sordariomycetes</taxon>
        <taxon>Hypocreomycetidae</taxon>
        <taxon>Hypocreales</taxon>
        <taxon>Cordycipitaceae</taxon>
        <taxon>Akanthomyces</taxon>
        <taxon>Cordyceps confragosa</taxon>
    </lineage>
</organism>
<feature type="transmembrane region" description="Helical" evidence="2">
    <location>
        <begin position="197"/>
        <end position="220"/>
    </location>
</feature>
<dbReference type="Gene3D" id="1.20.120.1630">
    <property type="match status" value="1"/>
</dbReference>
<name>A0A162LI94_CORDF</name>
<accession>A0A162LI94</accession>
<evidence type="ECO:0000313" key="4">
    <source>
        <dbReference type="Proteomes" id="UP000076881"/>
    </source>
</evidence>
<feature type="transmembrane region" description="Helical" evidence="2">
    <location>
        <begin position="50"/>
        <end position="70"/>
    </location>
</feature>
<gene>
    <name evidence="3" type="ORF">LEL_09515</name>
</gene>
<feature type="region of interest" description="Disordered" evidence="1">
    <location>
        <begin position="410"/>
        <end position="467"/>
    </location>
</feature>
<dbReference type="AlphaFoldDB" id="A0A162LI94"/>
<dbReference type="OrthoDB" id="201504at2759"/>
<dbReference type="PANTHER" id="PTHR32251:SF17">
    <property type="entry name" value="STEROID 5-ALPHA REDUCTASE C-TERMINAL DOMAIN-CONTAINING PROTEIN"/>
    <property type="match status" value="1"/>
</dbReference>
<feature type="transmembrane region" description="Helical" evidence="2">
    <location>
        <begin position="283"/>
        <end position="305"/>
    </location>
</feature>
<feature type="compositionally biased region" description="Low complexity" evidence="1">
    <location>
        <begin position="452"/>
        <end position="467"/>
    </location>
</feature>
<evidence type="ECO:0000256" key="1">
    <source>
        <dbReference type="SAM" id="MobiDB-lite"/>
    </source>
</evidence>
<keyword evidence="4" id="KW-1185">Reference proteome</keyword>
<evidence type="ECO:0000256" key="2">
    <source>
        <dbReference type="SAM" id="Phobius"/>
    </source>
</evidence>
<reference evidence="3 4" key="1">
    <citation type="journal article" date="2016" name="Genome Biol. Evol.">
        <title>Divergent and convergent evolution of fungal pathogenicity.</title>
        <authorList>
            <person name="Shang Y."/>
            <person name="Xiao G."/>
            <person name="Zheng P."/>
            <person name="Cen K."/>
            <person name="Zhan S."/>
            <person name="Wang C."/>
        </authorList>
    </citation>
    <scope>NUCLEOTIDE SEQUENCE [LARGE SCALE GENOMIC DNA]</scope>
    <source>
        <strain evidence="3 4">RCEF 1005</strain>
    </source>
</reference>
<dbReference type="PROSITE" id="PS50244">
    <property type="entry name" value="S5A_REDUCTASE"/>
    <property type="match status" value="1"/>
</dbReference>
<dbReference type="Pfam" id="PF06966">
    <property type="entry name" value="DUF1295"/>
    <property type="match status" value="1"/>
</dbReference>
<comment type="caution">
    <text evidence="3">The sequence shown here is derived from an EMBL/GenBank/DDBJ whole genome shotgun (WGS) entry which is preliminary data.</text>
</comment>
<keyword evidence="2" id="KW-0472">Membrane</keyword>